<organism evidence="2 3">
    <name type="scientific">Blattamonas nauphoetae</name>
    <dbReference type="NCBI Taxonomy" id="2049346"/>
    <lineage>
        <taxon>Eukaryota</taxon>
        <taxon>Metamonada</taxon>
        <taxon>Preaxostyla</taxon>
        <taxon>Oxymonadida</taxon>
        <taxon>Blattamonas</taxon>
    </lineage>
</organism>
<evidence type="ECO:0000313" key="2">
    <source>
        <dbReference type="EMBL" id="KAK2944071.1"/>
    </source>
</evidence>
<evidence type="ECO:0000313" key="3">
    <source>
        <dbReference type="Proteomes" id="UP001281761"/>
    </source>
</evidence>
<feature type="region of interest" description="Disordered" evidence="1">
    <location>
        <begin position="27"/>
        <end position="52"/>
    </location>
</feature>
<reference evidence="2 3" key="1">
    <citation type="journal article" date="2022" name="bioRxiv">
        <title>Genomics of Preaxostyla Flagellates Illuminates Evolutionary Transitions and the Path Towards Mitochondrial Loss.</title>
        <authorList>
            <person name="Novak L.V.F."/>
            <person name="Treitli S.C."/>
            <person name="Pyrih J."/>
            <person name="Halakuc P."/>
            <person name="Pipaliya S.V."/>
            <person name="Vacek V."/>
            <person name="Brzon O."/>
            <person name="Soukal P."/>
            <person name="Eme L."/>
            <person name="Dacks J.B."/>
            <person name="Karnkowska A."/>
            <person name="Elias M."/>
            <person name="Hampl V."/>
        </authorList>
    </citation>
    <scope>NUCLEOTIDE SEQUENCE [LARGE SCALE GENOMIC DNA]</scope>
    <source>
        <strain evidence="2">NAU3</strain>
        <tissue evidence="2">Gut</tissue>
    </source>
</reference>
<dbReference type="EMBL" id="JARBJD010000316">
    <property type="protein sequence ID" value="KAK2944071.1"/>
    <property type="molecule type" value="Genomic_DNA"/>
</dbReference>
<keyword evidence="3" id="KW-1185">Reference proteome</keyword>
<comment type="caution">
    <text evidence="2">The sequence shown here is derived from an EMBL/GenBank/DDBJ whole genome shotgun (WGS) entry which is preliminary data.</text>
</comment>
<dbReference type="Proteomes" id="UP001281761">
    <property type="component" value="Unassembled WGS sequence"/>
</dbReference>
<evidence type="ECO:0000256" key="1">
    <source>
        <dbReference type="SAM" id="MobiDB-lite"/>
    </source>
</evidence>
<name>A0ABQ9WX38_9EUKA</name>
<proteinExistence type="predicted"/>
<feature type="compositionally biased region" description="Basic and acidic residues" evidence="1">
    <location>
        <begin position="38"/>
        <end position="52"/>
    </location>
</feature>
<sequence length="838" mass="94443">MSMSLFRQALSMLNAKSFRSMGIDLVSKQNGQSRHPKPKVDRPTSSHNRSKYEQRIVKHPPFSPHKWLLFSRTDLSAEFLTGEDSSWRVLLSTNIPQLRVSVIKVLTTEISKIVVLDVFGLVQSEFIPILLTVLDEKTLFSTPLSDPIHPALLTLIHNIFDLYVLDMRNRTTIPFDQSLFISMINQLRPFLLFYLKHPTIDPFPQNPPLKDNFHLVTDPDGTQSEFEILPIKTHSPIIDIVHKILDLDNSNNSHVSFIQDLMEAVRKWRRKEGLAKELERLPLFMTTRIASDQRSVDLVPILESCNDFILSHISLSNDNCIDIVVFILILNHFFSHETQLLHRPSHTLPQFLLSKSPQLVSSLTKLFLLTLSSSSEVIRSHCHLLIEPFFVSNNSSIHRFLAESVFVPTLLLPSRELDIPNSAHAPFFQLTIQLLVRTIVFQLQSLKDSDLQEGTEGSAQIVVDRILVQCREFVLLAARSPSQPIDHLKLPPTPTRHRPTLSFFEGVWKEVREEAIGHVRKEGSAELPSFLSIDLFGQLESDSVQTALLSLSSFLHTHHTPPDPIVASIHLFLSTLAAARLLPQSKPHRNQFIFDGIFSPPEQLEVVKWLSTNPTHRDIVMDTAKLLHSIISESQRDVRLSLAQNGFIQRLVDVLNETAGSSDLAGKARSEFWLLPPSIAACPRSSISVSSSSREILSSFLASFLSFATSEHRAHFETALSSIIKTVGRVESAFPAISEVVGQIGFHLVSMQIHTDQTRRRTPYGFMEHIHNHDDHDQEAYTTKKGALIGRMMKGRNEEGFEDMAEQLGCLLGLFPDGSTDGERLSSLYTSLGLNVGK</sequence>
<gene>
    <name evidence="2" type="ORF">BLNAU_21020</name>
</gene>
<accession>A0ABQ9WX38</accession>
<protein>
    <submittedName>
        <fullName evidence="2">Uncharacterized protein</fullName>
    </submittedName>
</protein>